<sequence length="298" mass="33332">MRRIVGFLEYLNAPGAANNWSLLIGVELISSYQCDRRYLRINLPHTESDIPNSTVRTALARVYNSVHLSLRLGALSAGHRVLKSDYSPRLRCCAIILYLSKSRTRCAKKRGGSQAQVAEQADETIETPFFEVGLGVRLVSPGLLTESVLHHVIAVRRPCSPPSVPSHWALAAASCWSLRTWRARQANLCHRARPDCSCVPLCHNREFPRPSAPPFCRRRCLRPASTKAWVTFPPGCLPMRKPCPSWRPLWPGTTLQLSSCVLFYMIEVAAILSVMQQFPDDARKAEAVPQHPTQPFGL</sequence>
<dbReference type="AlphaFoldDB" id="A0A6A0A961"/>
<dbReference type="EMBL" id="BLLF01004265">
    <property type="protein sequence ID" value="GFH29269.1"/>
    <property type="molecule type" value="Genomic_DNA"/>
</dbReference>
<reference evidence="1 2" key="1">
    <citation type="submission" date="2020-02" db="EMBL/GenBank/DDBJ databases">
        <title>Draft genome sequence of Haematococcus lacustris strain NIES-144.</title>
        <authorList>
            <person name="Morimoto D."/>
            <person name="Nakagawa S."/>
            <person name="Yoshida T."/>
            <person name="Sawayama S."/>
        </authorList>
    </citation>
    <scope>NUCLEOTIDE SEQUENCE [LARGE SCALE GENOMIC DNA]</scope>
    <source>
        <strain evidence="1 2">NIES-144</strain>
    </source>
</reference>
<keyword evidence="2" id="KW-1185">Reference proteome</keyword>
<evidence type="ECO:0000313" key="1">
    <source>
        <dbReference type="EMBL" id="GFH29269.1"/>
    </source>
</evidence>
<accession>A0A6A0A961</accession>
<protein>
    <submittedName>
        <fullName evidence="1">Uncharacterized protein</fullName>
    </submittedName>
</protein>
<evidence type="ECO:0000313" key="2">
    <source>
        <dbReference type="Proteomes" id="UP000485058"/>
    </source>
</evidence>
<proteinExistence type="predicted"/>
<comment type="caution">
    <text evidence="1">The sequence shown here is derived from an EMBL/GenBank/DDBJ whole genome shotgun (WGS) entry which is preliminary data.</text>
</comment>
<dbReference type="Proteomes" id="UP000485058">
    <property type="component" value="Unassembled WGS sequence"/>
</dbReference>
<organism evidence="1 2">
    <name type="scientific">Haematococcus lacustris</name>
    <name type="common">Green alga</name>
    <name type="synonym">Haematococcus pluvialis</name>
    <dbReference type="NCBI Taxonomy" id="44745"/>
    <lineage>
        <taxon>Eukaryota</taxon>
        <taxon>Viridiplantae</taxon>
        <taxon>Chlorophyta</taxon>
        <taxon>core chlorophytes</taxon>
        <taxon>Chlorophyceae</taxon>
        <taxon>CS clade</taxon>
        <taxon>Chlamydomonadales</taxon>
        <taxon>Haematococcaceae</taxon>
        <taxon>Haematococcus</taxon>
    </lineage>
</organism>
<name>A0A6A0A961_HAELA</name>
<gene>
    <name evidence="1" type="ORF">HaLaN_27905</name>
</gene>